<dbReference type="GO" id="GO:0006995">
    <property type="term" value="P:cellular response to nitrogen starvation"/>
    <property type="evidence" value="ECO:0000318"/>
    <property type="project" value="GO_Central"/>
</dbReference>
<keyword evidence="9" id="KW-1185">Reference proteome</keyword>
<dbReference type="Proteomes" id="UP000001514">
    <property type="component" value="Unassembled WGS sequence"/>
</dbReference>
<evidence type="ECO:0000313" key="7">
    <source>
        <dbReference type="EMBL" id="EFJ10443.1"/>
    </source>
</evidence>
<accession>D8S8W8</accession>
<sequence>MGFKDEHSFDSRLAESSKIRQKYADRIPVIVEKAPRSNLPAMDKPKYLVPADLTVGQLVYIINRRLSLSPGQALFIFVGKVLPQTGAMMMSIYNDYKDKDGFLYVTYSGEEVFGGETI</sequence>
<dbReference type="GO" id="GO:0000045">
    <property type="term" value="P:autophagosome assembly"/>
    <property type="evidence" value="ECO:0000318"/>
    <property type="project" value="GO_Central"/>
</dbReference>
<evidence type="ECO:0000256" key="4">
    <source>
        <dbReference type="ARBA" id="ARBA00023288"/>
    </source>
</evidence>
<keyword evidence="3" id="KW-0472">Membrane</keyword>
<dbReference type="GO" id="GO:0000421">
    <property type="term" value="C:autophagosome membrane"/>
    <property type="evidence" value="ECO:0000318"/>
    <property type="project" value="GO_Central"/>
</dbReference>
<evidence type="ECO:0000256" key="1">
    <source>
        <dbReference type="ARBA" id="ARBA00004370"/>
    </source>
</evidence>
<organism evidence="9">
    <name type="scientific">Selaginella moellendorffii</name>
    <name type="common">Spikemoss</name>
    <dbReference type="NCBI Taxonomy" id="88036"/>
    <lineage>
        <taxon>Eukaryota</taxon>
        <taxon>Viridiplantae</taxon>
        <taxon>Streptophyta</taxon>
        <taxon>Embryophyta</taxon>
        <taxon>Tracheophyta</taxon>
        <taxon>Lycopodiopsida</taxon>
        <taxon>Selaginellales</taxon>
        <taxon>Selaginellaceae</taxon>
        <taxon>Selaginella</taxon>
    </lineage>
</organism>
<gene>
    <name evidence="7" type="ORF">SELMODRAFT_159424</name>
    <name evidence="8" type="ORF">SELMODRAFT_233421</name>
</gene>
<dbReference type="InterPro" id="IPR004241">
    <property type="entry name" value="Atg8-like"/>
</dbReference>
<dbReference type="Gramene" id="EFJ10443">
    <property type="protein sequence ID" value="EFJ10443"/>
    <property type="gene ID" value="SELMODRAFT_159424"/>
</dbReference>
<evidence type="ECO:0000256" key="6">
    <source>
        <dbReference type="RuleBase" id="RU004384"/>
    </source>
</evidence>
<keyword evidence="6" id="KW-0072">Autophagy</keyword>
<dbReference type="GO" id="GO:0000423">
    <property type="term" value="P:mitophagy"/>
    <property type="evidence" value="ECO:0000318"/>
    <property type="project" value="GO_Central"/>
</dbReference>
<dbReference type="GO" id="GO:0097352">
    <property type="term" value="P:autophagosome maturation"/>
    <property type="evidence" value="ECO:0000318"/>
    <property type="project" value="GO_Central"/>
</dbReference>
<dbReference type="SUPFAM" id="SSF54236">
    <property type="entry name" value="Ubiquitin-like"/>
    <property type="match status" value="1"/>
</dbReference>
<dbReference type="InterPro" id="IPR029071">
    <property type="entry name" value="Ubiquitin-like_domsf"/>
</dbReference>
<dbReference type="KEGG" id="smo:SELMODRAFT_233421"/>
<dbReference type="Gramene" id="EFJ19101">
    <property type="protein sequence ID" value="EFJ19101"/>
    <property type="gene ID" value="SELMODRAFT_233421"/>
</dbReference>
<dbReference type="STRING" id="88036.D8S8W8"/>
<dbReference type="OMA" id="KEHHPFE"/>
<protein>
    <recommendedName>
        <fullName evidence="6">Autophagy-related protein</fullName>
    </recommendedName>
</protein>
<reference evidence="8 9" key="1">
    <citation type="journal article" date="2011" name="Science">
        <title>The Selaginella genome identifies genetic changes associated with the evolution of vascular plants.</title>
        <authorList>
            <person name="Banks J.A."/>
            <person name="Nishiyama T."/>
            <person name="Hasebe M."/>
            <person name="Bowman J.L."/>
            <person name="Gribskov M."/>
            <person name="dePamphilis C."/>
            <person name="Albert V.A."/>
            <person name="Aono N."/>
            <person name="Aoyama T."/>
            <person name="Ambrose B.A."/>
            <person name="Ashton N.W."/>
            <person name="Axtell M.J."/>
            <person name="Barker E."/>
            <person name="Barker M.S."/>
            <person name="Bennetzen J.L."/>
            <person name="Bonawitz N.D."/>
            <person name="Chapple C."/>
            <person name="Cheng C."/>
            <person name="Correa L.G."/>
            <person name="Dacre M."/>
            <person name="DeBarry J."/>
            <person name="Dreyer I."/>
            <person name="Elias M."/>
            <person name="Engstrom E.M."/>
            <person name="Estelle M."/>
            <person name="Feng L."/>
            <person name="Finet C."/>
            <person name="Floyd S.K."/>
            <person name="Frommer W.B."/>
            <person name="Fujita T."/>
            <person name="Gramzow L."/>
            <person name="Gutensohn M."/>
            <person name="Harholt J."/>
            <person name="Hattori M."/>
            <person name="Heyl A."/>
            <person name="Hirai T."/>
            <person name="Hiwatashi Y."/>
            <person name="Ishikawa M."/>
            <person name="Iwata M."/>
            <person name="Karol K.G."/>
            <person name="Koehler B."/>
            <person name="Kolukisaoglu U."/>
            <person name="Kubo M."/>
            <person name="Kurata T."/>
            <person name="Lalonde S."/>
            <person name="Li K."/>
            <person name="Li Y."/>
            <person name="Litt A."/>
            <person name="Lyons E."/>
            <person name="Manning G."/>
            <person name="Maruyama T."/>
            <person name="Michael T.P."/>
            <person name="Mikami K."/>
            <person name="Miyazaki S."/>
            <person name="Morinaga S."/>
            <person name="Murata T."/>
            <person name="Mueller-Roeber B."/>
            <person name="Nelson D.R."/>
            <person name="Obara M."/>
            <person name="Oguri Y."/>
            <person name="Olmstead R.G."/>
            <person name="Onodera N."/>
            <person name="Petersen B.L."/>
            <person name="Pils B."/>
            <person name="Prigge M."/>
            <person name="Rensing S.A."/>
            <person name="Riano-Pachon D.M."/>
            <person name="Roberts A.W."/>
            <person name="Sato Y."/>
            <person name="Scheller H.V."/>
            <person name="Schulz B."/>
            <person name="Schulz C."/>
            <person name="Shakirov E.V."/>
            <person name="Shibagaki N."/>
            <person name="Shinohara N."/>
            <person name="Shippen D.E."/>
            <person name="Soerensen I."/>
            <person name="Sotooka R."/>
            <person name="Sugimoto N."/>
            <person name="Sugita M."/>
            <person name="Sumikawa N."/>
            <person name="Tanurdzic M."/>
            <person name="Theissen G."/>
            <person name="Ulvskov P."/>
            <person name="Wakazuki S."/>
            <person name="Weng J.K."/>
            <person name="Willats W.W."/>
            <person name="Wipf D."/>
            <person name="Wolf P.G."/>
            <person name="Yang L."/>
            <person name="Zimmer A.D."/>
            <person name="Zhu Q."/>
            <person name="Mitros T."/>
            <person name="Hellsten U."/>
            <person name="Loque D."/>
            <person name="Otillar R."/>
            <person name="Salamov A."/>
            <person name="Schmutz J."/>
            <person name="Shapiro H."/>
            <person name="Lindquist E."/>
            <person name="Lucas S."/>
            <person name="Rokhsar D."/>
            <person name="Grigoriev I.V."/>
        </authorList>
    </citation>
    <scope>NUCLEOTIDE SEQUENCE [LARGE SCALE GENOMIC DNA]</scope>
</reference>
<evidence type="ECO:0000256" key="2">
    <source>
        <dbReference type="ARBA" id="ARBA00007293"/>
    </source>
</evidence>
<dbReference type="EMBL" id="GL377653">
    <property type="protein sequence ID" value="EFJ10443.1"/>
    <property type="molecule type" value="Genomic_DNA"/>
</dbReference>
<name>D8S8W8_SELML</name>
<dbReference type="eggNOG" id="KOG1654">
    <property type="taxonomic scope" value="Eukaryota"/>
</dbReference>
<dbReference type="EMBL" id="GL377607">
    <property type="protein sequence ID" value="EFJ19101.1"/>
    <property type="molecule type" value="Genomic_DNA"/>
</dbReference>
<dbReference type="AlphaFoldDB" id="D8S8W8"/>
<dbReference type="HOGENOM" id="CLU_119276_0_1_1"/>
<dbReference type="InParanoid" id="D8S8W8"/>
<evidence type="ECO:0000256" key="3">
    <source>
        <dbReference type="ARBA" id="ARBA00023136"/>
    </source>
</evidence>
<feature type="lipid moiety-binding region" description="Phosphatidylserine amidated glycine; alternate" evidence="5">
    <location>
        <position position="114"/>
    </location>
</feature>
<comment type="similarity">
    <text evidence="2 6">Belongs to the ATG8 family.</text>
</comment>
<evidence type="ECO:0000313" key="8">
    <source>
        <dbReference type="EMBL" id="EFJ19101.1"/>
    </source>
</evidence>
<evidence type="ECO:0000313" key="9">
    <source>
        <dbReference type="Proteomes" id="UP000001514"/>
    </source>
</evidence>
<dbReference type="Gene3D" id="3.10.20.90">
    <property type="entry name" value="Phosphatidylinositol 3-kinase Catalytic Subunit, Chain A, domain 1"/>
    <property type="match status" value="1"/>
</dbReference>
<dbReference type="OrthoDB" id="6738456at2759"/>
<proteinExistence type="inferred from homology"/>
<keyword evidence="4 5" id="KW-0449">Lipoprotein</keyword>
<comment type="subcellular location">
    <subcellularLocation>
        <location evidence="1">Membrane</location>
    </subcellularLocation>
</comment>
<dbReference type="Pfam" id="PF02991">
    <property type="entry name" value="ATG8"/>
    <property type="match status" value="1"/>
</dbReference>
<dbReference type="GO" id="GO:0008429">
    <property type="term" value="F:phosphatidylethanolamine binding"/>
    <property type="evidence" value="ECO:0000318"/>
    <property type="project" value="GO_Central"/>
</dbReference>
<dbReference type="PANTHER" id="PTHR10969">
    <property type="entry name" value="MICROTUBULE-ASSOCIATED PROTEINS 1A/1B LIGHT CHAIN 3-RELATED"/>
    <property type="match status" value="1"/>
</dbReference>
<dbReference type="KEGG" id="smo:SELMODRAFT_159424"/>
<evidence type="ECO:0000256" key="5">
    <source>
        <dbReference type="PIRSR" id="PIRSR604241-50"/>
    </source>
</evidence>